<evidence type="ECO:0000256" key="6">
    <source>
        <dbReference type="SAM" id="Phobius"/>
    </source>
</evidence>
<dbReference type="AlphaFoldDB" id="A7NHC9"/>
<dbReference type="eggNOG" id="COG0392">
    <property type="taxonomic scope" value="Bacteria"/>
</dbReference>
<feature type="transmembrane region" description="Helical" evidence="6">
    <location>
        <begin position="7"/>
        <end position="26"/>
    </location>
</feature>
<evidence type="ECO:0000256" key="1">
    <source>
        <dbReference type="ARBA" id="ARBA00004651"/>
    </source>
</evidence>
<dbReference type="STRING" id="383372.Rcas_0755"/>
<evidence type="ECO:0000313" key="8">
    <source>
        <dbReference type="Proteomes" id="UP000000263"/>
    </source>
</evidence>
<name>A7NHC9_ROSCS</name>
<feature type="transmembrane region" description="Helical" evidence="6">
    <location>
        <begin position="239"/>
        <end position="259"/>
    </location>
</feature>
<evidence type="ECO:0000313" key="7">
    <source>
        <dbReference type="EMBL" id="ABU56876.1"/>
    </source>
</evidence>
<dbReference type="Proteomes" id="UP000000263">
    <property type="component" value="Chromosome"/>
</dbReference>
<dbReference type="HOGENOM" id="CLU_048072_2_0_0"/>
<evidence type="ECO:0000256" key="5">
    <source>
        <dbReference type="ARBA" id="ARBA00023136"/>
    </source>
</evidence>
<keyword evidence="4 6" id="KW-1133">Transmembrane helix</keyword>
<dbReference type="PANTHER" id="PTHR40277">
    <property type="entry name" value="BLL5419 PROTEIN"/>
    <property type="match status" value="1"/>
</dbReference>
<feature type="transmembrane region" description="Helical" evidence="6">
    <location>
        <begin position="46"/>
        <end position="64"/>
    </location>
</feature>
<dbReference type="Pfam" id="PF03706">
    <property type="entry name" value="LPG_synthase_TM"/>
    <property type="match status" value="1"/>
</dbReference>
<reference evidence="7 8" key="1">
    <citation type="submission" date="2007-08" db="EMBL/GenBank/DDBJ databases">
        <title>Complete sequence of Roseiflexus castenholzii DSM 13941.</title>
        <authorList>
            <consortium name="US DOE Joint Genome Institute"/>
            <person name="Copeland A."/>
            <person name="Lucas S."/>
            <person name="Lapidus A."/>
            <person name="Barry K."/>
            <person name="Glavina del Rio T."/>
            <person name="Dalin E."/>
            <person name="Tice H."/>
            <person name="Pitluck S."/>
            <person name="Thompson L.S."/>
            <person name="Brettin T."/>
            <person name="Bruce D."/>
            <person name="Detter J.C."/>
            <person name="Han C."/>
            <person name="Tapia R."/>
            <person name="Schmutz J."/>
            <person name="Larimer F."/>
            <person name="Land M."/>
            <person name="Hauser L."/>
            <person name="Kyrpides N."/>
            <person name="Mikhailova N."/>
            <person name="Bryant D.A."/>
            <person name="Hanada S."/>
            <person name="Tsukatani Y."/>
            <person name="Richardson P."/>
        </authorList>
    </citation>
    <scope>NUCLEOTIDE SEQUENCE [LARGE SCALE GENOMIC DNA]</scope>
    <source>
        <strain evidence="8">DSM 13941 / HLO8</strain>
    </source>
</reference>
<dbReference type="NCBIfam" id="TIGR00374">
    <property type="entry name" value="flippase-like domain"/>
    <property type="match status" value="1"/>
</dbReference>
<feature type="transmembrane region" description="Helical" evidence="6">
    <location>
        <begin position="201"/>
        <end position="227"/>
    </location>
</feature>
<keyword evidence="3 6" id="KW-0812">Transmembrane</keyword>
<sequence length="325" mass="34560">MKHWSHWIRVGLGIALIVLLVVQFANTRSVWQTIIAAHPFPLAGSIVIYFVGVMLSCLKWHLLLRAQGIRASFARLVEWYLMGALAGTLLPSDIGGDLGRGYAAARALGNRAGVWTSVVMERLTGLLALVAMASLTLAFLPDVLDAPAWAPIGAGLGMALTTVGFAALSGFLPLRLARVPHWMERIIAQLQDVITPYRNNLGTIVACLGLSVMFHTNNALSFWLLAISVKSDAPVATMILWPLAGVFGLLPLTPGGLGVREGVTAALLMRVGLTPDQAVAAAMIARMLLLLCSLTGLPTLVAIISSIDKRASTTGKKEMPDDAQA</sequence>
<dbReference type="RefSeq" id="WP_012119306.1">
    <property type="nucleotide sequence ID" value="NC_009767.1"/>
</dbReference>
<accession>A7NHC9</accession>
<feature type="transmembrane region" description="Helical" evidence="6">
    <location>
        <begin position="279"/>
        <end position="307"/>
    </location>
</feature>
<comment type="subcellular location">
    <subcellularLocation>
        <location evidence="1">Cell membrane</location>
        <topology evidence="1">Multi-pass membrane protein</topology>
    </subcellularLocation>
</comment>
<feature type="transmembrane region" description="Helical" evidence="6">
    <location>
        <begin position="114"/>
        <end position="140"/>
    </location>
</feature>
<dbReference type="KEGG" id="rca:Rcas_0755"/>
<keyword evidence="5 6" id="KW-0472">Membrane</keyword>
<protein>
    <submittedName>
        <fullName evidence="7">Integral membrane protein-like protein</fullName>
    </submittedName>
</protein>
<evidence type="ECO:0000256" key="4">
    <source>
        <dbReference type="ARBA" id="ARBA00022989"/>
    </source>
</evidence>
<keyword evidence="2" id="KW-1003">Cell membrane</keyword>
<organism evidence="7 8">
    <name type="scientific">Roseiflexus castenholzii (strain DSM 13941 / HLO8)</name>
    <dbReference type="NCBI Taxonomy" id="383372"/>
    <lineage>
        <taxon>Bacteria</taxon>
        <taxon>Bacillati</taxon>
        <taxon>Chloroflexota</taxon>
        <taxon>Chloroflexia</taxon>
        <taxon>Chloroflexales</taxon>
        <taxon>Roseiflexineae</taxon>
        <taxon>Roseiflexaceae</taxon>
        <taxon>Roseiflexus</taxon>
    </lineage>
</organism>
<evidence type="ECO:0000256" key="3">
    <source>
        <dbReference type="ARBA" id="ARBA00022692"/>
    </source>
</evidence>
<feature type="transmembrane region" description="Helical" evidence="6">
    <location>
        <begin position="152"/>
        <end position="174"/>
    </location>
</feature>
<dbReference type="PANTHER" id="PTHR40277:SF1">
    <property type="entry name" value="BLL5419 PROTEIN"/>
    <property type="match status" value="1"/>
</dbReference>
<dbReference type="EMBL" id="CP000804">
    <property type="protein sequence ID" value="ABU56876.1"/>
    <property type="molecule type" value="Genomic_DNA"/>
</dbReference>
<dbReference type="InterPro" id="IPR022791">
    <property type="entry name" value="L-PG_synthase/AglD"/>
</dbReference>
<keyword evidence="8" id="KW-1185">Reference proteome</keyword>
<dbReference type="GO" id="GO:0005886">
    <property type="term" value="C:plasma membrane"/>
    <property type="evidence" value="ECO:0007669"/>
    <property type="project" value="UniProtKB-SubCell"/>
</dbReference>
<gene>
    <name evidence="7" type="ordered locus">Rcas_0755</name>
</gene>
<evidence type="ECO:0000256" key="2">
    <source>
        <dbReference type="ARBA" id="ARBA00022475"/>
    </source>
</evidence>
<proteinExistence type="predicted"/>